<evidence type="ECO:0000259" key="5">
    <source>
        <dbReference type="PROSITE" id="PS51007"/>
    </source>
</evidence>
<dbReference type="GO" id="GO:0020037">
    <property type="term" value="F:heme binding"/>
    <property type="evidence" value="ECO:0007669"/>
    <property type="project" value="InterPro"/>
</dbReference>
<evidence type="ECO:0000313" key="7">
    <source>
        <dbReference type="Proteomes" id="UP000061382"/>
    </source>
</evidence>
<dbReference type="Gene3D" id="2.120.10.30">
    <property type="entry name" value="TolB, C-terminal domain"/>
    <property type="match status" value="1"/>
</dbReference>
<evidence type="ECO:0000256" key="3">
    <source>
        <dbReference type="ARBA" id="ARBA00023004"/>
    </source>
</evidence>
<dbReference type="InterPro" id="IPR009056">
    <property type="entry name" value="Cyt_c-like_dom"/>
</dbReference>
<evidence type="ECO:0000313" key="6">
    <source>
        <dbReference type="EMBL" id="ALI97961.1"/>
    </source>
</evidence>
<reference evidence="6 7" key="1">
    <citation type="submission" date="2015-08" db="EMBL/GenBank/DDBJ databases">
        <title>Complete genome sequence of Rufibacter tibetensis strain 1351t, a radiation-resistant bacterium from tibet plateau.</title>
        <authorList>
            <person name="Dai J."/>
        </authorList>
    </citation>
    <scope>NUCLEOTIDE SEQUENCE [LARGE SCALE GENOMIC DNA]</scope>
    <source>
        <strain evidence="6 7">1351</strain>
    </source>
</reference>
<dbReference type="SUPFAM" id="SSF50952">
    <property type="entry name" value="Soluble quinoprotein glucose dehydrogenase"/>
    <property type="match status" value="1"/>
</dbReference>
<dbReference type="Proteomes" id="UP000061382">
    <property type="component" value="Chromosome"/>
</dbReference>
<protein>
    <recommendedName>
        <fullName evidence="5">Cytochrome c domain-containing protein</fullName>
    </recommendedName>
</protein>
<dbReference type="InterPro" id="IPR011042">
    <property type="entry name" value="6-blade_b-propeller_TolB-like"/>
</dbReference>
<name>A0A0P0CS18_9BACT</name>
<dbReference type="AlphaFoldDB" id="A0A0P0CS18"/>
<accession>A0A0P0CS18</accession>
<dbReference type="InterPro" id="IPR036909">
    <property type="entry name" value="Cyt_c-like_dom_sf"/>
</dbReference>
<keyword evidence="7" id="KW-1185">Reference proteome</keyword>
<dbReference type="Pfam" id="PF13442">
    <property type="entry name" value="Cytochrome_CBB3"/>
    <property type="match status" value="1"/>
</dbReference>
<dbReference type="PROSITE" id="PS51007">
    <property type="entry name" value="CYTC"/>
    <property type="match status" value="1"/>
</dbReference>
<dbReference type="RefSeq" id="WP_062542284.1">
    <property type="nucleotide sequence ID" value="NZ_CP012643.1"/>
</dbReference>
<dbReference type="PANTHER" id="PTHR19328">
    <property type="entry name" value="HEDGEHOG-INTERACTING PROTEIN"/>
    <property type="match status" value="1"/>
</dbReference>
<dbReference type="Gene3D" id="1.10.760.10">
    <property type="entry name" value="Cytochrome c-like domain"/>
    <property type="match status" value="1"/>
</dbReference>
<evidence type="ECO:0000256" key="2">
    <source>
        <dbReference type="ARBA" id="ARBA00022723"/>
    </source>
</evidence>
<dbReference type="KEGG" id="rti:DC20_01955"/>
<dbReference type="GO" id="GO:0046872">
    <property type="term" value="F:metal ion binding"/>
    <property type="evidence" value="ECO:0007669"/>
    <property type="project" value="UniProtKB-KW"/>
</dbReference>
<keyword evidence="2 4" id="KW-0479">Metal-binding</keyword>
<dbReference type="GO" id="GO:0009055">
    <property type="term" value="F:electron transfer activity"/>
    <property type="evidence" value="ECO:0007669"/>
    <property type="project" value="InterPro"/>
</dbReference>
<feature type="domain" description="Cytochrome c" evidence="5">
    <location>
        <begin position="45"/>
        <end position="119"/>
    </location>
</feature>
<evidence type="ECO:0000256" key="1">
    <source>
        <dbReference type="ARBA" id="ARBA00022617"/>
    </source>
</evidence>
<dbReference type="PANTHER" id="PTHR19328:SF75">
    <property type="entry name" value="ALDOSE SUGAR DEHYDROGENASE YLII"/>
    <property type="match status" value="1"/>
</dbReference>
<dbReference type="PATRIC" id="fig|512763.3.peg.437"/>
<organism evidence="6 7">
    <name type="scientific">Rufibacter tibetensis</name>
    <dbReference type="NCBI Taxonomy" id="512763"/>
    <lineage>
        <taxon>Bacteria</taxon>
        <taxon>Pseudomonadati</taxon>
        <taxon>Bacteroidota</taxon>
        <taxon>Cytophagia</taxon>
        <taxon>Cytophagales</taxon>
        <taxon>Hymenobacteraceae</taxon>
        <taxon>Rufibacter</taxon>
    </lineage>
</organism>
<dbReference type="Pfam" id="PF07995">
    <property type="entry name" value="GSDH"/>
    <property type="match status" value="1"/>
</dbReference>
<sequence length="485" mass="53443">MRSFVTFASAFLVGLISFTNCTKRTSSTATQTGGGMAAEQQLAGDDLTKARANYTNFCGGCHGRSLETFVNRKWQHGDSPEALFKGIKHGYPDQGMPSYDTTFTDQEIRHLVSYIREGIVAQKGKTETKSNAAVLKSEKLNFQLDTVLTGINVPWAMAFLPNGDMLVTERSGTLYRFTKAKQLQKIEGVPEVLAQGQGGLLDVKLHPDFSKNNIIFLSYSAVKRDGGQTLSTTAIMRAKLEGNSLTNQKQIFEAQPYARTRHHYGSRIEFGRDGYLYFSMGDRGGTKVNPQNLSVHAGKTHRIKEDGSIPADNPFVNRQDAMPSIYTFGNRNAQGMALNPTTGDIWLHEHGPKGGDEVNIVKKGANYGWADVTHGIDYNGSKISDLNQKDGITDPIKIWVPSIAPSGMAFVTGDRYSGWKGSLLVGSLSFKFLSRLELDGNKVVREERLLQDIGRVRDVRLSPDGYVYIAVENPGIIYRLVPVSN</sequence>
<dbReference type="SUPFAM" id="SSF46626">
    <property type="entry name" value="Cytochrome c"/>
    <property type="match status" value="1"/>
</dbReference>
<dbReference type="STRING" id="512763.DC20_01955"/>
<dbReference type="InterPro" id="IPR012938">
    <property type="entry name" value="Glc/Sorbosone_DH"/>
</dbReference>
<evidence type="ECO:0000256" key="4">
    <source>
        <dbReference type="PROSITE-ProRule" id="PRU00433"/>
    </source>
</evidence>
<dbReference type="EMBL" id="CP012643">
    <property type="protein sequence ID" value="ALI97961.1"/>
    <property type="molecule type" value="Genomic_DNA"/>
</dbReference>
<keyword evidence="3 4" id="KW-0408">Iron</keyword>
<gene>
    <name evidence="6" type="ORF">DC20_01955</name>
</gene>
<proteinExistence type="predicted"/>
<keyword evidence="1 4" id="KW-0349">Heme</keyword>
<dbReference type="InterPro" id="IPR011041">
    <property type="entry name" value="Quinoprot_gluc/sorb_DH_b-prop"/>
</dbReference>